<dbReference type="Proteomes" id="UP000078532">
    <property type="component" value="Unassembled WGS sequence"/>
</dbReference>
<dbReference type="Pfam" id="PF13450">
    <property type="entry name" value="NAD_binding_8"/>
    <property type="match status" value="1"/>
</dbReference>
<dbReference type="OrthoDB" id="25353at2"/>
<name>A0A1B7LHD0_9FIRM</name>
<dbReference type="SUPFAM" id="SSF51905">
    <property type="entry name" value="FAD/NAD(P)-binding domain"/>
    <property type="match status" value="1"/>
</dbReference>
<gene>
    <name evidence="1" type="ORF">A6M21_05675</name>
</gene>
<dbReference type="EMBL" id="LYVF01000054">
    <property type="protein sequence ID" value="OAT85603.1"/>
    <property type="molecule type" value="Genomic_DNA"/>
</dbReference>
<dbReference type="InterPro" id="IPR050407">
    <property type="entry name" value="Geranylgeranyl_reductase"/>
</dbReference>
<comment type="caution">
    <text evidence="1">The sequence shown here is derived from an EMBL/GenBank/DDBJ whole genome shotgun (WGS) entry which is preliminary data.</text>
</comment>
<dbReference type="Gene3D" id="3.50.50.60">
    <property type="entry name" value="FAD/NAD(P)-binding domain"/>
    <property type="match status" value="2"/>
</dbReference>
<evidence type="ECO:0008006" key="3">
    <source>
        <dbReference type="Google" id="ProtNLM"/>
    </source>
</evidence>
<evidence type="ECO:0000313" key="2">
    <source>
        <dbReference type="Proteomes" id="UP000078532"/>
    </source>
</evidence>
<accession>A0A1B7LHD0</accession>
<dbReference type="PROSITE" id="PS51257">
    <property type="entry name" value="PROKAR_LIPOPROTEIN"/>
    <property type="match status" value="1"/>
</dbReference>
<proteinExistence type="predicted"/>
<keyword evidence="2" id="KW-1185">Reference proteome</keyword>
<dbReference type="AlphaFoldDB" id="A0A1B7LHD0"/>
<dbReference type="RefSeq" id="WP_066666741.1">
    <property type="nucleotide sequence ID" value="NZ_LYVF01000054.1"/>
</dbReference>
<dbReference type="STRING" id="1838280.A6M21_05675"/>
<sequence>MEQEANKISLKPGVAIIGAGISGLSCAHELERLGCRPVLFDISRSVGHPFAHCGAVLEILYRSVSTRDLLELTREDYNISLIPLNPVKNIIMVTANQQVAVDGKLGYIFARGQVENSAEKQIARQLATTCFQFDRRVRWQDLIDSYDYVVVADAGETAAKELASWHDMLRVSIMGGVVLGSFDACTLYMWLNESYAGKGWAYLAPYNNRRASLVLSVPNVRPEEMRLYWEKFFQTEGFDFTVAETFQTTLAVGAVQPCRVGRVFLTGVAGGFIDPLLGMGVLPGVASGVLAARSIVRGLDYEKETAFLVKLIKKADHLRRTLDKLNNAGMDRLVGLLGCPPVKSLIYHTKLDVVDLAELVLKRFY</sequence>
<dbReference type="InterPro" id="IPR036188">
    <property type="entry name" value="FAD/NAD-bd_sf"/>
</dbReference>
<evidence type="ECO:0000313" key="1">
    <source>
        <dbReference type="EMBL" id="OAT85603.1"/>
    </source>
</evidence>
<dbReference type="PANTHER" id="PTHR42685:SF22">
    <property type="entry name" value="CONDITIONED MEDIUM FACTOR RECEPTOR 1"/>
    <property type="match status" value="1"/>
</dbReference>
<protein>
    <recommendedName>
        <fullName evidence="3">Dehydrogenase</fullName>
    </recommendedName>
</protein>
<organism evidence="1 2">
    <name type="scientific">Desulfotomaculum copahuensis</name>
    <dbReference type="NCBI Taxonomy" id="1838280"/>
    <lineage>
        <taxon>Bacteria</taxon>
        <taxon>Bacillati</taxon>
        <taxon>Bacillota</taxon>
        <taxon>Clostridia</taxon>
        <taxon>Eubacteriales</taxon>
        <taxon>Desulfotomaculaceae</taxon>
        <taxon>Desulfotomaculum</taxon>
    </lineage>
</organism>
<dbReference type="PRINTS" id="PR00420">
    <property type="entry name" value="RNGMNOXGNASE"/>
</dbReference>
<reference evidence="1 2" key="1">
    <citation type="submission" date="2016-04" db="EMBL/GenBank/DDBJ databases">
        <authorList>
            <person name="Evans L.H."/>
            <person name="Alamgir A."/>
            <person name="Owens N."/>
            <person name="Weber N.D."/>
            <person name="Virtaneva K."/>
            <person name="Barbian K."/>
            <person name="Babar A."/>
            <person name="Rosenke K."/>
        </authorList>
    </citation>
    <scope>NUCLEOTIDE SEQUENCE [LARGE SCALE GENOMIC DNA]</scope>
    <source>
        <strain evidence="1 2">LMa1</strain>
    </source>
</reference>
<dbReference type="PANTHER" id="PTHR42685">
    <property type="entry name" value="GERANYLGERANYL DIPHOSPHATE REDUCTASE"/>
    <property type="match status" value="1"/>
</dbReference>